<dbReference type="SUPFAM" id="SSF53474">
    <property type="entry name" value="alpha/beta-Hydrolases"/>
    <property type="match status" value="1"/>
</dbReference>
<protein>
    <submittedName>
        <fullName evidence="3">Alpha/beta hydrolase</fullName>
    </submittedName>
    <submittedName>
        <fullName evidence="1">Hydrolase (HAD superfamily)</fullName>
    </submittedName>
</protein>
<comment type="caution">
    <text evidence="3">The sequence shown here is derived from an EMBL/GenBank/DDBJ whole genome shotgun (WGS) entry which is preliminary data.</text>
</comment>
<evidence type="ECO:0000313" key="5">
    <source>
        <dbReference type="Proteomes" id="UP000266922"/>
    </source>
</evidence>
<dbReference type="OrthoDB" id="2986585at2"/>
<keyword evidence="3" id="KW-0378">Hydrolase</keyword>
<dbReference type="GO" id="GO:0016787">
    <property type="term" value="F:hydrolase activity"/>
    <property type="evidence" value="ECO:0007669"/>
    <property type="project" value="UniProtKB-KW"/>
</dbReference>
<name>A0A0K9HTH5_GEOSE</name>
<gene>
    <name evidence="2" type="ORF">B4114_0665</name>
    <name evidence="3" type="ORF">D9548_10975</name>
    <name evidence="1" type="ORF">GS8_1610</name>
</gene>
<evidence type="ECO:0000313" key="1">
    <source>
        <dbReference type="EMBL" id="KAF6510939.1"/>
    </source>
</evidence>
<organism evidence="3 5">
    <name type="scientific">Geobacillus stearothermophilus</name>
    <name type="common">Bacillus stearothermophilus</name>
    <dbReference type="NCBI Taxonomy" id="1422"/>
    <lineage>
        <taxon>Bacteria</taxon>
        <taxon>Bacillati</taxon>
        <taxon>Bacillota</taxon>
        <taxon>Bacilli</taxon>
        <taxon>Bacillales</taxon>
        <taxon>Anoxybacillaceae</taxon>
        <taxon>Geobacillus</taxon>
    </lineage>
</organism>
<reference evidence="3 5" key="3">
    <citation type="submission" date="2018-10" db="EMBL/GenBank/DDBJ databases">
        <title>Geobacillus stearothermophilus in processing lines of powdered infant formula.</title>
        <authorList>
            <person name="Rhee M.S."/>
            <person name="Choi I.-G."/>
            <person name="Cho T.J."/>
            <person name="Park B."/>
        </authorList>
    </citation>
    <scope>NUCLEOTIDE SEQUENCE [LARGE SCALE GENOMIC DNA]</scope>
    <source>
        <strain evidence="3 5">FHS-PPGT130</strain>
    </source>
</reference>
<dbReference type="Proteomes" id="UP000773850">
    <property type="component" value="Unassembled WGS sequence"/>
</dbReference>
<dbReference type="InterPro" id="IPR029058">
    <property type="entry name" value="AB_hydrolase_fold"/>
</dbReference>
<reference evidence="1 6" key="2">
    <citation type="submission" date="2016-03" db="EMBL/GenBank/DDBJ databases">
        <title>Spore heat resistance.</title>
        <authorList>
            <person name="Boekhorst J."/>
            <person name="Berendsen E.M."/>
            <person name="Wells-Bennik M.H."/>
            <person name="Kuipers O.P."/>
        </authorList>
    </citation>
    <scope>NUCLEOTIDE SEQUENCE [LARGE SCALE GENOMIC DNA]</scope>
    <source>
        <strain evidence="1 6">GS8</strain>
    </source>
</reference>
<dbReference type="EMBL" id="LUCS01000027">
    <property type="protein sequence ID" value="KAF6510939.1"/>
    <property type="molecule type" value="Genomic_DNA"/>
</dbReference>
<dbReference type="AlphaFoldDB" id="A0A0K9HTH5"/>
<dbReference type="Proteomes" id="UP000075517">
    <property type="component" value="Unassembled WGS sequence"/>
</dbReference>
<sequence>METMAGQRRFFQLDEQGCIVHVPERPNGFALFLIGDGDHFVNEQTSFWLEHPGRRQWLEDWLERGYTVFSSHLYGWHWGSPKAVRLARQLIYSVLKSEIVNQRIYIVAEGMGALVALQLLGAMPSQIRAVAMINPCLDVRAQLDYEQEHPFVYRRMVREIATAYGLKEEEVPEAVPSLFLSPHDVPVTIWQLAGVSPYPSALHSRKYEQWMKTTNNRVRVVYELPEKRRQLARQIGQFFCQYNELP</sequence>
<dbReference type="RefSeq" id="WP_049624653.1">
    <property type="nucleotide sequence ID" value="NZ_JARTLB010000114.1"/>
</dbReference>
<proteinExistence type="predicted"/>
<dbReference type="EMBL" id="RCTJ01000040">
    <property type="protein sequence ID" value="RLQ13546.1"/>
    <property type="molecule type" value="Genomic_DNA"/>
</dbReference>
<evidence type="ECO:0000313" key="2">
    <source>
        <dbReference type="EMBL" id="KYD33982.1"/>
    </source>
</evidence>
<accession>A0A0K9HTH5</accession>
<dbReference type="Proteomes" id="UP000266922">
    <property type="component" value="Unassembled WGS sequence"/>
</dbReference>
<dbReference type="Gene3D" id="3.40.50.1820">
    <property type="entry name" value="alpha/beta hydrolase"/>
    <property type="match status" value="1"/>
</dbReference>
<evidence type="ECO:0000313" key="3">
    <source>
        <dbReference type="EMBL" id="RLQ13546.1"/>
    </source>
</evidence>
<evidence type="ECO:0000313" key="6">
    <source>
        <dbReference type="Proteomes" id="UP000773850"/>
    </source>
</evidence>
<keyword evidence="6" id="KW-1185">Reference proteome</keyword>
<evidence type="ECO:0000313" key="4">
    <source>
        <dbReference type="Proteomes" id="UP000075517"/>
    </source>
</evidence>
<reference evidence="2 4" key="1">
    <citation type="submission" date="2016-01" db="EMBL/GenBank/DDBJ databases">
        <title>Draft Genome Sequences of Seven Thermophilic Sporeformers Isolated from Foods.</title>
        <authorList>
            <person name="Berendsen E.M."/>
            <person name="Wells-Bennik M.H."/>
            <person name="Krawcyk A.O."/>
            <person name="De Jong A."/>
            <person name="Holsappel S."/>
            <person name="Eijlander R.T."/>
            <person name="Kuipers O.P."/>
        </authorList>
    </citation>
    <scope>NUCLEOTIDE SEQUENCE [LARGE SCALE GENOMIC DNA]</scope>
    <source>
        <strain evidence="2 4">B4114</strain>
    </source>
</reference>
<dbReference type="PATRIC" id="fig|1422.15.peg.2981"/>
<dbReference type="EMBL" id="LQYY01000066">
    <property type="protein sequence ID" value="KYD33982.1"/>
    <property type="molecule type" value="Genomic_DNA"/>
</dbReference>